<dbReference type="RefSeq" id="WP_228877686.1">
    <property type="nucleotide sequence ID" value="NZ_CAJQZC010000005.1"/>
</dbReference>
<organism evidence="1 2">
    <name type="scientific">Paraburkholderia saeva</name>
    <dbReference type="NCBI Taxonomy" id="2777537"/>
    <lineage>
        <taxon>Bacteria</taxon>
        <taxon>Pseudomonadati</taxon>
        <taxon>Pseudomonadota</taxon>
        <taxon>Betaproteobacteria</taxon>
        <taxon>Burkholderiales</taxon>
        <taxon>Burkholderiaceae</taxon>
        <taxon>Paraburkholderia</taxon>
    </lineage>
</organism>
<keyword evidence="2" id="KW-1185">Reference proteome</keyword>
<protein>
    <submittedName>
        <fullName evidence="1">Uncharacterized protein</fullName>
    </submittedName>
</protein>
<evidence type="ECO:0000313" key="1">
    <source>
        <dbReference type="EMBL" id="CAG4900713.1"/>
    </source>
</evidence>
<reference evidence="1" key="1">
    <citation type="submission" date="2021-04" db="EMBL/GenBank/DDBJ databases">
        <authorList>
            <person name="Vanwijnsberghe S."/>
        </authorList>
    </citation>
    <scope>NUCLEOTIDE SEQUENCE</scope>
    <source>
        <strain evidence="1">LMG 31841</strain>
    </source>
</reference>
<accession>A0A9N8RXX3</accession>
<dbReference type="AlphaFoldDB" id="A0A9N8RXX3"/>
<comment type="caution">
    <text evidence="1">The sequence shown here is derived from an EMBL/GenBank/DDBJ whole genome shotgun (WGS) entry which is preliminary data.</text>
</comment>
<dbReference type="EMBL" id="CAJQZC010000005">
    <property type="protein sequence ID" value="CAG4900713.1"/>
    <property type="molecule type" value="Genomic_DNA"/>
</dbReference>
<proteinExistence type="predicted"/>
<evidence type="ECO:0000313" key="2">
    <source>
        <dbReference type="Proteomes" id="UP000789704"/>
    </source>
</evidence>
<sequence>MKQNSLEHRVRRRSEISEFMGADLDTLLEQEAKQAAARMACNAILWHVVKNRASAGDIRGR</sequence>
<name>A0A9N8RXX3_9BURK</name>
<gene>
    <name evidence="1" type="ORF">LMG31841_02909</name>
</gene>
<dbReference type="Proteomes" id="UP000789704">
    <property type="component" value="Unassembled WGS sequence"/>
</dbReference>